<name>A0A6B8M8S9_9HYPH</name>
<dbReference type="Proteomes" id="UP000422569">
    <property type="component" value="Chromosome"/>
</dbReference>
<gene>
    <name evidence="2" type="ORF">F7D14_09695</name>
</gene>
<dbReference type="KEGG" id="mpar:F7D14_09695"/>
<dbReference type="EMBL" id="CP044331">
    <property type="protein sequence ID" value="QGM97713.1"/>
    <property type="molecule type" value="Genomic_DNA"/>
</dbReference>
<protein>
    <recommendedName>
        <fullName evidence="4">DNA-binding protein</fullName>
    </recommendedName>
</protein>
<evidence type="ECO:0000256" key="1">
    <source>
        <dbReference type="SAM" id="MobiDB-lite"/>
    </source>
</evidence>
<evidence type="ECO:0008006" key="4">
    <source>
        <dbReference type="Google" id="ProtNLM"/>
    </source>
</evidence>
<dbReference type="AlphaFoldDB" id="A0A6B8M8S9"/>
<reference evidence="2 3" key="1">
    <citation type="submission" date="2019-09" db="EMBL/GenBank/DDBJ databases">
        <title>Isolation and complete genome sequencing of Methylocystis species.</title>
        <authorList>
            <person name="Rumah B.L."/>
            <person name="Stead C.E."/>
            <person name="Stevens B.C."/>
            <person name="Minton N.P."/>
            <person name="Grosse-Honebrink A."/>
            <person name="Zhang Y."/>
        </authorList>
    </citation>
    <scope>NUCLEOTIDE SEQUENCE [LARGE SCALE GENOMIC DNA]</scope>
    <source>
        <strain evidence="2 3">BRCS2</strain>
    </source>
</reference>
<dbReference type="RefSeq" id="WP_154419863.1">
    <property type="nucleotide sequence ID" value="NZ_CP044331.1"/>
</dbReference>
<feature type="region of interest" description="Disordered" evidence="1">
    <location>
        <begin position="66"/>
        <end position="89"/>
    </location>
</feature>
<evidence type="ECO:0000313" key="3">
    <source>
        <dbReference type="Proteomes" id="UP000422569"/>
    </source>
</evidence>
<evidence type="ECO:0000313" key="2">
    <source>
        <dbReference type="EMBL" id="QGM97713.1"/>
    </source>
</evidence>
<accession>A0A6B8M8S9</accession>
<feature type="compositionally biased region" description="Polar residues" evidence="1">
    <location>
        <begin position="80"/>
        <end position="89"/>
    </location>
</feature>
<keyword evidence="3" id="KW-1185">Reference proteome</keyword>
<proteinExistence type="predicted"/>
<organism evidence="2 3">
    <name type="scientific">Methylocystis parvus</name>
    <dbReference type="NCBI Taxonomy" id="134"/>
    <lineage>
        <taxon>Bacteria</taxon>
        <taxon>Pseudomonadati</taxon>
        <taxon>Pseudomonadota</taxon>
        <taxon>Alphaproteobacteria</taxon>
        <taxon>Hyphomicrobiales</taxon>
        <taxon>Methylocystaceae</taxon>
        <taxon>Methylocystis</taxon>
    </lineage>
</organism>
<sequence length="89" mass="9658">MREATEYLRRSEAANYLKARWGMGSMAWLAKLAVTGGGPIYSKAGKTPLYRIADIDDWMQGRMTRRASTSVTLDDAPALNSDSSGEAAA</sequence>